<proteinExistence type="predicted"/>
<sequence>MSEQYEQTAATGIGSPEPGGITMPGQTQPSIAPTGIGPSEPASGGPDTATATAGQVTKTATEQVQQVAQETGSQVRSLVDTATHELRDQAGTQQQRIAGGLHTIADDLSSMCQGNGSDRMAGQLMQQVSAGAHRTADWLEHREPGKVLDEVRDYARRHPGTFLLGALAAGLVVGRLTRNIASAPRGANEAALPPAAPMQSRLPMERAGDRPARVTPDELAYTGAGGRYEQESEVSR</sequence>
<feature type="region of interest" description="Disordered" evidence="1">
    <location>
        <begin position="185"/>
        <end position="236"/>
    </location>
</feature>
<evidence type="ECO:0000256" key="1">
    <source>
        <dbReference type="SAM" id="MobiDB-lite"/>
    </source>
</evidence>
<comment type="caution">
    <text evidence="2">The sequence shown here is derived from an EMBL/GenBank/DDBJ whole genome shotgun (WGS) entry which is preliminary data.</text>
</comment>
<protein>
    <recommendedName>
        <fullName evidence="4">DUF3618 domain-containing protein</fullName>
    </recommendedName>
</protein>
<organism evidence="2 3">
    <name type="scientific">Catellatospora coxensis</name>
    <dbReference type="NCBI Taxonomy" id="310354"/>
    <lineage>
        <taxon>Bacteria</taxon>
        <taxon>Bacillati</taxon>
        <taxon>Actinomycetota</taxon>
        <taxon>Actinomycetes</taxon>
        <taxon>Micromonosporales</taxon>
        <taxon>Micromonosporaceae</taxon>
        <taxon>Catellatospora</taxon>
    </lineage>
</organism>
<dbReference type="Proteomes" id="UP000630887">
    <property type="component" value="Unassembled WGS sequence"/>
</dbReference>
<keyword evidence="3" id="KW-1185">Reference proteome</keyword>
<feature type="compositionally biased region" description="Polar residues" evidence="1">
    <location>
        <begin position="49"/>
        <end position="61"/>
    </location>
</feature>
<accession>A0A8J3P631</accession>
<feature type="region of interest" description="Disordered" evidence="1">
    <location>
        <begin position="1"/>
        <end position="61"/>
    </location>
</feature>
<feature type="compositionally biased region" description="Basic and acidic residues" evidence="1">
    <location>
        <begin position="203"/>
        <end position="216"/>
    </location>
</feature>
<dbReference type="RefSeq" id="WP_203690848.1">
    <property type="nucleotide sequence ID" value="NZ_BAAALC010000016.1"/>
</dbReference>
<name>A0A8J3P631_9ACTN</name>
<gene>
    <name evidence="2" type="ORF">Cco03nite_17420</name>
</gene>
<dbReference type="EMBL" id="BONI01000011">
    <property type="protein sequence ID" value="GIG05042.1"/>
    <property type="molecule type" value="Genomic_DNA"/>
</dbReference>
<feature type="compositionally biased region" description="Polar residues" evidence="1">
    <location>
        <begin position="1"/>
        <end position="10"/>
    </location>
</feature>
<evidence type="ECO:0008006" key="4">
    <source>
        <dbReference type="Google" id="ProtNLM"/>
    </source>
</evidence>
<evidence type="ECO:0000313" key="3">
    <source>
        <dbReference type="Proteomes" id="UP000630887"/>
    </source>
</evidence>
<evidence type="ECO:0000313" key="2">
    <source>
        <dbReference type="EMBL" id="GIG05042.1"/>
    </source>
</evidence>
<reference evidence="2 3" key="1">
    <citation type="submission" date="2021-01" db="EMBL/GenBank/DDBJ databases">
        <title>Whole genome shotgun sequence of Catellatospora coxensis NBRC 107359.</title>
        <authorList>
            <person name="Komaki H."/>
            <person name="Tamura T."/>
        </authorList>
    </citation>
    <scope>NUCLEOTIDE SEQUENCE [LARGE SCALE GENOMIC DNA]</scope>
    <source>
        <strain evidence="2 3">NBRC 107359</strain>
    </source>
</reference>
<dbReference type="AlphaFoldDB" id="A0A8J3P631"/>